<dbReference type="InterPro" id="IPR020846">
    <property type="entry name" value="MFS_dom"/>
</dbReference>
<dbReference type="STRING" id="57704.SAMN04489793_0489"/>
<reference evidence="10" key="1">
    <citation type="submission" date="2016-10" db="EMBL/GenBank/DDBJ databases">
        <authorList>
            <person name="Varghese N."/>
            <person name="Submissions S."/>
        </authorList>
    </citation>
    <scope>NUCLEOTIDE SEQUENCE [LARGE SCALE GENOMIC DNA]</scope>
    <source>
        <strain evidence="10">DSM 44234</strain>
    </source>
</reference>
<sequence>MTDIQTPPVASATRRWAAALLLSASLLVITVDMTILNIAVPDLAADLRPTAAQQLWIIDVYSLVLAGLLVSTSSLGDRFGRKRMLLLGYVVFGVASALVLWAETPGQVIALRAALGVGGAMIMPTTLTMLRVIFTDPAERAKALGLWAAVSGVGAAVGPIVGGVLLENFSWRAAFMVNVPIMAVVLIIGIFLLPESKVATTGAWDWLGALMSITGMVALVWAIKRFAKDHTLLSGPGLLALLLAVVVLGLFVRRSLRRANPLLDVRLFERRQFSAGILAALGVMFAMAAALLLLAQWMQLVAGYGPIETGVRLLPVAVAAVVASLAAPWLANVLGARVVLAGGLVAAAIGMVLIAAPAQLDYVGLLAPLVLVGLGMGAMTVASAMIMSGTPEEKAGNAAALEETSYDLGNVLGVAILGSVAAMLYTADADFGSIPGVDAATAGAAGESLGAAMAIAQQAGLPALAEHATTGFTASLQTTGLVGGVILLAVAVGVYALTPKGTDITQQAH</sequence>
<feature type="transmembrane region" description="Helical" evidence="7">
    <location>
        <begin position="408"/>
        <end position="427"/>
    </location>
</feature>
<protein>
    <submittedName>
        <fullName evidence="9">MFS transporter, DHA2 family, multidrug resistance protein</fullName>
    </submittedName>
</protein>
<evidence type="ECO:0000256" key="3">
    <source>
        <dbReference type="ARBA" id="ARBA00022475"/>
    </source>
</evidence>
<feature type="transmembrane region" description="Helical" evidence="7">
    <location>
        <begin position="235"/>
        <end position="252"/>
    </location>
</feature>
<feature type="transmembrane region" description="Helical" evidence="7">
    <location>
        <begin position="338"/>
        <end position="356"/>
    </location>
</feature>
<dbReference type="GeneID" id="300995921"/>
<dbReference type="AlphaFoldDB" id="A0A1H4L942"/>
<feature type="transmembrane region" description="Helical" evidence="7">
    <location>
        <begin position="84"/>
        <end position="102"/>
    </location>
</feature>
<dbReference type="SUPFAM" id="SSF103473">
    <property type="entry name" value="MFS general substrate transporter"/>
    <property type="match status" value="1"/>
</dbReference>
<feature type="transmembrane region" description="Helical" evidence="7">
    <location>
        <begin position="310"/>
        <end position="331"/>
    </location>
</feature>
<evidence type="ECO:0000256" key="4">
    <source>
        <dbReference type="ARBA" id="ARBA00022692"/>
    </source>
</evidence>
<dbReference type="InterPro" id="IPR011701">
    <property type="entry name" value="MFS"/>
</dbReference>
<dbReference type="RefSeq" id="WP_068523346.1">
    <property type="nucleotide sequence ID" value="NZ_CBDRGN010000005.1"/>
</dbReference>
<dbReference type="Gene3D" id="1.20.1250.20">
    <property type="entry name" value="MFS general substrate transporter like domains"/>
    <property type="match status" value="1"/>
</dbReference>
<dbReference type="EMBL" id="FNSA01000003">
    <property type="protein sequence ID" value="SEB66855.1"/>
    <property type="molecule type" value="Genomic_DNA"/>
</dbReference>
<evidence type="ECO:0000256" key="6">
    <source>
        <dbReference type="ARBA" id="ARBA00023136"/>
    </source>
</evidence>
<dbReference type="PRINTS" id="PR01036">
    <property type="entry name" value="TCRTETB"/>
</dbReference>
<evidence type="ECO:0000256" key="2">
    <source>
        <dbReference type="ARBA" id="ARBA00022448"/>
    </source>
</evidence>
<dbReference type="Gene3D" id="1.20.1720.10">
    <property type="entry name" value="Multidrug resistance protein D"/>
    <property type="match status" value="1"/>
</dbReference>
<feature type="transmembrane region" description="Helical" evidence="7">
    <location>
        <begin position="362"/>
        <end position="387"/>
    </location>
</feature>
<dbReference type="GO" id="GO:0022857">
    <property type="term" value="F:transmembrane transporter activity"/>
    <property type="evidence" value="ECO:0007669"/>
    <property type="project" value="InterPro"/>
</dbReference>
<feature type="transmembrane region" description="Helical" evidence="7">
    <location>
        <begin position="16"/>
        <end position="39"/>
    </location>
</feature>
<evidence type="ECO:0000259" key="8">
    <source>
        <dbReference type="PROSITE" id="PS50850"/>
    </source>
</evidence>
<feature type="transmembrane region" description="Helical" evidence="7">
    <location>
        <begin position="146"/>
        <end position="165"/>
    </location>
</feature>
<dbReference type="OrthoDB" id="9781469at2"/>
<keyword evidence="4 7" id="KW-0812">Transmembrane</keyword>
<feature type="transmembrane region" description="Helical" evidence="7">
    <location>
        <begin position="204"/>
        <end position="223"/>
    </location>
</feature>
<proteinExistence type="predicted"/>
<feature type="transmembrane region" description="Helical" evidence="7">
    <location>
        <begin position="480"/>
        <end position="498"/>
    </location>
</feature>
<keyword evidence="5 7" id="KW-1133">Transmembrane helix</keyword>
<dbReference type="PANTHER" id="PTHR42718">
    <property type="entry name" value="MAJOR FACILITATOR SUPERFAMILY MULTIDRUG TRANSPORTER MFSC"/>
    <property type="match status" value="1"/>
</dbReference>
<feature type="transmembrane region" description="Helical" evidence="7">
    <location>
        <begin position="171"/>
        <end position="192"/>
    </location>
</feature>
<dbReference type="Pfam" id="PF07690">
    <property type="entry name" value="MFS_1"/>
    <property type="match status" value="1"/>
</dbReference>
<gene>
    <name evidence="9" type="ORF">SAMN04489793_0489</name>
</gene>
<evidence type="ECO:0000313" key="9">
    <source>
        <dbReference type="EMBL" id="SEB66855.1"/>
    </source>
</evidence>
<accession>A0A1H4L942</accession>
<keyword evidence="3" id="KW-1003">Cell membrane</keyword>
<organism evidence="9 10">
    <name type="scientific">Tsukamurella tyrosinosolvens</name>
    <dbReference type="NCBI Taxonomy" id="57704"/>
    <lineage>
        <taxon>Bacteria</taxon>
        <taxon>Bacillati</taxon>
        <taxon>Actinomycetota</taxon>
        <taxon>Actinomycetes</taxon>
        <taxon>Mycobacteriales</taxon>
        <taxon>Tsukamurellaceae</taxon>
        <taxon>Tsukamurella</taxon>
    </lineage>
</organism>
<feature type="domain" description="Major facilitator superfamily (MFS) profile" evidence="8">
    <location>
        <begin position="18"/>
        <end position="502"/>
    </location>
</feature>
<name>A0A1H4L942_TSUTY</name>
<dbReference type="PANTHER" id="PTHR42718:SF47">
    <property type="entry name" value="METHYL VIOLOGEN RESISTANCE PROTEIN SMVA"/>
    <property type="match status" value="1"/>
</dbReference>
<evidence type="ECO:0000313" key="10">
    <source>
        <dbReference type="Proteomes" id="UP000182241"/>
    </source>
</evidence>
<dbReference type="Proteomes" id="UP000182241">
    <property type="component" value="Unassembled WGS sequence"/>
</dbReference>
<dbReference type="CDD" id="cd17321">
    <property type="entry name" value="MFS_MMR_MDR_like"/>
    <property type="match status" value="1"/>
</dbReference>
<comment type="subcellular location">
    <subcellularLocation>
        <location evidence="1">Cell membrane</location>
        <topology evidence="1">Multi-pass membrane protein</topology>
    </subcellularLocation>
</comment>
<evidence type="ECO:0000256" key="5">
    <source>
        <dbReference type="ARBA" id="ARBA00022989"/>
    </source>
</evidence>
<keyword evidence="6 7" id="KW-0472">Membrane</keyword>
<evidence type="ECO:0000256" key="1">
    <source>
        <dbReference type="ARBA" id="ARBA00004651"/>
    </source>
</evidence>
<feature type="transmembrane region" description="Helical" evidence="7">
    <location>
        <begin position="108"/>
        <end position="134"/>
    </location>
</feature>
<feature type="transmembrane region" description="Helical" evidence="7">
    <location>
        <begin position="51"/>
        <end position="72"/>
    </location>
</feature>
<evidence type="ECO:0000256" key="7">
    <source>
        <dbReference type="SAM" id="Phobius"/>
    </source>
</evidence>
<keyword evidence="2" id="KW-0813">Transport</keyword>
<dbReference type="InterPro" id="IPR036259">
    <property type="entry name" value="MFS_trans_sf"/>
</dbReference>
<keyword evidence="10" id="KW-1185">Reference proteome</keyword>
<feature type="transmembrane region" description="Helical" evidence="7">
    <location>
        <begin position="273"/>
        <end position="298"/>
    </location>
</feature>
<dbReference type="GO" id="GO:0005886">
    <property type="term" value="C:plasma membrane"/>
    <property type="evidence" value="ECO:0007669"/>
    <property type="project" value="UniProtKB-SubCell"/>
</dbReference>
<dbReference type="PROSITE" id="PS50850">
    <property type="entry name" value="MFS"/>
    <property type="match status" value="1"/>
</dbReference>